<evidence type="ECO:0000256" key="3">
    <source>
        <dbReference type="ARBA" id="ARBA00022692"/>
    </source>
</evidence>
<dbReference type="OrthoDB" id="5761230at2"/>
<feature type="transmembrane region" description="Helical" evidence="6">
    <location>
        <begin position="251"/>
        <end position="277"/>
    </location>
</feature>
<dbReference type="AlphaFoldDB" id="A0A5B7X5P4"/>
<reference evidence="7 8" key="1">
    <citation type="submission" date="2019-06" db="EMBL/GenBank/DDBJ databases">
        <title>Complete genome sequence of Antarcticibacterium flavum KCTC 52984T from an Antarctic marine sediment.</title>
        <authorList>
            <person name="Lee Y.M."/>
            <person name="Shin S.C."/>
        </authorList>
    </citation>
    <scope>NUCLEOTIDE SEQUENCE [LARGE SCALE GENOMIC DNA]</scope>
    <source>
        <strain evidence="7 8">KCTC 52984</strain>
    </source>
</reference>
<feature type="transmembrane region" description="Helical" evidence="6">
    <location>
        <begin position="69"/>
        <end position="90"/>
    </location>
</feature>
<comment type="similarity">
    <text evidence="2">Belongs to the autoinducer-2 exporter (AI-2E) (TC 2.A.86) family.</text>
</comment>
<proteinExistence type="inferred from homology"/>
<name>A0A5B7X5P4_9FLAO</name>
<dbReference type="Pfam" id="PF01594">
    <property type="entry name" value="AI-2E_transport"/>
    <property type="match status" value="1"/>
</dbReference>
<dbReference type="GO" id="GO:0055085">
    <property type="term" value="P:transmembrane transport"/>
    <property type="evidence" value="ECO:0007669"/>
    <property type="project" value="TreeGrafter"/>
</dbReference>
<feature type="transmembrane region" description="Helical" evidence="6">
    <location>
        <begin position="145"/>
        <end position="166"/>
    </location>
</feature>
<accession>A0A5B7X5P4</accession>
<dbReference type="EMBL" id="CP040812">
    <property type="protein sequence ID" value="QCY70032.1"/>
    <property type="molecule type" value="Genomic_DNA"/>
</dbReference>
<evidence type="ECO:0000313" key="8">
    <source>
        <dbReference type="Proteomes" id="UP000309016"/>
    </source>
</evidence>
<comment type="subcellular location">
    <subcellularLocation>
        <location evidence="1">Membrane</location>
        <topology evidence="1">Multi-pass membrane protein</topology>
    </subcellularLocation>
</comment>
<feature type="transmembrane region" description="Helical" evidence="6">
    <location>
        <begin position="208"/>
        <end position="231"/>
    </location>
</feature>
<evidence type="ECO:0000256" key="5">
    <source>
        <dbReference type="ARBA" id="ARBA00023136"/>
    </source>
</evidence>
<keyword evidence="5 6" id="KW-0472">Membrane</keyword>
<evidence type="ECO:0000256" key="2">
    <source>
        <dbReference type="ARBA" id="ARBA00009773"/>
    </source>
</evidence>
<dbReference type="KEGG" id="afla:FHG64_11830"/>
<dbReference type="PANTHER" id="PTHR21716">
    <property type="entry name" value="TRANSMEMBRANE PROTEIN"/>
    <property type="match status" value="1"/>
</dbReference>
<dbReference type="RefSeq" id="WP_139066595.1">
    <property type="nucleotide sequence ID" value="NZ_CP040812.1"/>
</dbReference>
<keyword evidence="3 6" id="KW-0812">Transmembrane</keyword>
<feature type="transmembrane region" description="Helical" evidence="6">
    <location>
        <begin position="12"/>
        <end position="33"/>
    </location>
</feature>
<protein>
    <submittedName>
        <fullName evidence="7">AI-2E family transporter</fullName>
    </submittedName>
</protein>
<evidence type="ECO:0000256" key="6">
    <source>
        <dbReference type="SAM" id="Phobius"/>
    </source>
</evidence>
<gene>
    <name evidence="7" type="ORF">FHG64_11830</name>
</gene>
<evidence type="ECO:0000256" key="1">
    <source>
        <dbReference type="ARBA" id="ARBA00004141"/>
    </source>
</evidence>
<keyword evidence="4 6" id="KW-1133">Transmembrane helix</keyword>
<organism evidence="7 8">
    <name type="scientific">Antarcticibacterium flavum</name>
    <dbReference type="NCBI Taxonomy" id="2058175"/>
    <lineage>
        <taxon>Bacteria</taxon>
        <taxon>Pseudomonadati</taxon>
        <taxon>Bacteroidota</taxon>
        <taxon>Flavobacteriia</taxon>
        <taxon>Flavobacteriales</taxon>
        <taxon>Flavobacteriaceae</taxon>
        <taxon>Antarcticibacterium</taxon>
    </lineage>
</organism>
<sequence length="343" mass="37586">MPEKPVDREYTFVQKVWIVGGITALIVILLLLFEATFNVLILIFAGILIASYFRGISHFIRKKTGWPSWITLSISTVGSFLLVIGLFWLIGATVGSQAAQLEETLPAIAEDVEASLRQTAVGQELVEKIEEVRNSGEMTTYISRFFATTFGFLGDFYIILIIGIFFTASPQLYKNGITQLVPPRGRPKAEAVQKRLATGLKKWLAGKFIAMFAVFILTAIGLVIIGIPMWLTLALLAGLLNFVPNFGPLAAMIPAVLVGLAVNPTTALIIAIMYIAIQLLESSIINPQAQKKLIKIPPALIIISQLLIGALSGIWGVILATPLVLMVIILVQELYIKRINREE</sequence>
<evidence type="ECO:0000313" key="7">
    <source>
        <dbReference type="EMBL" id="QCY70032.1"/>
    </source>
</evidence>
<dbReference type="GO" id="GO:0016020">
    <property type="term" value="C:membrane"/>
    <property type="evidence" value="ECO:0007669"/>
    <property type="project" value="UniProtKB-SubCell"/>
</dbReference>
<feature type="transmembrane region" description="Helical" evidence="6">
    <location>
        <begin position="39"/>
        <end position="57"/>
    </location>
</feature>
<dbReference type="PANTHER" id="PTHR21716:SF62">
    <property type="entry name" value="TRANSPORT PROTEIN YDBI-RELATED"/>
    <property type="match status" value="1"/>
</dbReference>
<evidence type="ECO:0000256" key="4">
    <source>
        <dbReference type="ARBA" id="ARBA00022989"/>
    </source>
</evidence>
<feature type="transmembrane region" description="Helical" evidence="6">
    <location>
        <begin position="298"/>
        <end position="331"/>
    </location>
</feature>
<dbReference type="Proteomes" id="UP000309016">
    <property type="component" value="Chromosome"/>
</dbReference>
<dbReference type="InterPro" id="IPR002549">
    <property type="entry name" value="AI-2E-like"/>
</dbReference>
<keyword evidence="8" id="KW-1185">Reference proteome</keyword>